<keyword evidence="2" id="KW-1185">Reference proteome</keyword>
<comment type="caution">
    <text evidence="1">The sequence shown here is derived from an EMBL/GenBank/DDBJ whole genome shotgun (WGS) entry which is preliminary data.</text>
</comment>
<protein>
    <submittedName>
        <fullName evidence="1">12227_t:CDS:1</fullName>
    </submittedName>
</protein>
<name>A0ACA9SSG9_9GLOM</name>
<sequence length="78" mass="8709">FANYTVASLLKLSTLEKVFPWLANLAKKNKVLKWIIQSTFAPLAVTVLNNLLPPTLMKYLSGLQGFHTRSTVELSTFA</sequence>
<dbReference type="EMBL" id="CAJVQC010156942">
    <property type="protein sequence ID" value="CAG8847646.1"/>
    <property type="molecule type" value="Genomic_DNA"/>
</dbReference>
<evidence type="ECO:0000313" key="1">
    <source>
        <dbReference type="EMBL" id="CAG8847646.1"/>
    </source>
</evidence>
<proteinExistence type="predicted"/>
<dbReference type="Proteomes" id="UP000789920">
    <property type="component" value="Unassembled WGS sequence"/>
</dbReference>
<accession>A0ACA9SSG9</accession>
<gene>
    <name evidence="1" type="ORF">RPERSI_LOCUS34729</name>
</gene>
<evidence type="ECO:0000313" key="2">
    <source>
        <dbReference type="Proteomes" id="UP000789920"/>
    </source>
</evidence>
<feature type="non-terminal residue" evidence="1">
    <location>
        <position position="1"/>
    </location>
</feature>
<organism evidence="1 2">
    <name type="scientific">Racocetra persica</name>
    <dbReference type="NCBI Taxonomy" id="160502"/>
    <lineage>
        <taxon>Eukaryota</taxon>
        <taxon>Fungi</taxon>
        <taxon>Fungi incertae sedis</taxon>
        <taxon>Mucoromycota</taxon>
        <taxon>Glomeromycotina</taxon>
        <taxon>Glomeromycetes</taxon>
        <taxon>Diversisporales</taxon>
        <taxon>Gigasporaceae</taxon>
        <taxon>Racocetra</taxon>
    </lineage>
</organism>
<reference evidence="1" key="1">
    <citation type="submission" date="2021-06" db="EMBL/GenBank/DDBJ databases">
        <authorList>
            <person name="Kallberg Y."/>
            <person name="Tangrot J."/>
            <person name="Rosling A."/>
        </authorList>
    </citation>
    <scope>NUCLEOTIDE SEQUENCE</scope>
    <source>
        <strain evidence="1">MA461A</strain>
    </source>
</reference>
<feature type="non-terminal residue" evidence="1">
    <location>
        <position position="78"/>
    </location>
</feature>